<feature type="compositionally biased region" description="Polar residues" evidence="1">
    <location>
        <begin position="1513"/>
        <end position="1527"/>
    </location>
</feature>
<dbReference type="CDD" id="cd00136">
    <property type="entry name" value="PDZ_canonical"/>
    <property type="match status" value="1"/>
</dbReference>
<feature type="compositionally biased region" description="Polar residues" evidence="1">
    <location>
        <begin position="1562"/>
        <end position="1571"/>
    </location>
</feature>
<feature type="region of interest" description="Disordered" evidence="1">
    <location>
        <begin position="2286"/>
        <end position="2328"/>
    </location>
</feature>
<feature type="region of interest" description="Disordered" evidence="1">
    <location>
        <begin position="92"/>
        <end position="148"/>
    </location>
</feature>
<feature type="region of interest" description="Disordered" evidence="1">
    <location>
        <begin position="456"/>
        <end position="475"/>
    </location>
</feature>
<feature type="region of interest" description="Disordered" evidence="1">
    <location>
        <begin position="1058"/>
        <end position="1078"/>
    </location>
</feature>
<evidence type="ECO:0000256" key="1">
    <source>
        <dbReference type="SAM" id="MobiDB-lite"/>
    </source>
</evidence>
<feature type="compositionally biased region" description="Basic and acidic residues" evidence="1">
    <location>
        <begin position="1058"/>
        <end position="1073"/>
    </location>
</feature>
<evidence type="ECO:0000259" key="2">
    <source>
        <dbReference type="PROSITE" id="PS50106"/>
    </source>
</evidence>
<dbReference type="InterPro" id="IPR036034">
    <property type="entry name" value="PDZ_sf"/>
</dbReference>
<dbReference type="PANTHER" id="PTHR19964:SF95">
    <property type="entry name" value="ARC, ISOFORM A"/>
    <property type="match status" value="1"/>
</dbReference>
<feature type="compositionally biased region" description="Polar residues" evidence="1">
    <location>
        <begin position="26"/>
        <end position="35"/>
    </location>
</feature>
<feature type="domain" description="PDZ" evidence="2">
    <location>
        <begin position="2353"/>
        <end position="2424"/>
    </location>
</feature>
<feature type="compositionally biased region" description="Polar residues" evidence="1">
    <location>
        <begin position="1661"/>
        <end position="1671"/>
    </location>
</feature>
<feature type="domain" description="PDZ" evidence="2">
    <location>
        <begin position="1312"/>
        <end position="1378"/>
    </location>
</feature>
<dbReference type="Proteomes" id="UP001195483">
    <property type="component" value="Unassembled WGS sequence"/>
</dbReference>
<sequence>MMAGETSDSEYSDWDSGAFLSQFSMPSSHGQLISESSDEDNYYKGQRKYPEIFDTPIDNTVRFNYEDPRKRWHNENLETIDENSISMIQNDFSASSDDSADEIQEAPRSLTDSSSSFESQGQSDGSMSNLASHEQYGKTDESSDQDSGDVTLVLHRLPGENIGMILGIEHAKNENGNVEKVVVKSVTLGGAADRATGSTRGVCVGDEIIEVNGTDLKTLTHDECISVFRDLPLRMILGIKRGQKNLPPVSVFPLGPEREYEEGYGPYEVSDSEEETYAHFGLFSVEIQKDPNENLGMSIVPSYGSTRDFYQIKRLLPSGAGARSNKLHVGDRLVACNGQSLRGLTQNHCLSLLKSASAEGSLYLEILRLSDDGQPPMEISVTLHNSEVAGYQESKNDKPETYTKKDIFVSSESEDYLTVSEDEYSKTRNSSIPESEVSHVFKNSTFKLAFQSSLPYEPDSESVTQSDTERESEKDTIDLNIPSSPYHISKSSAASYLQQPANQLFYSRTIDLNTSDKKLESIPTSDLDTLDTKSRQVPATDLDNIPHISVYPYIPVTNLDTLNLGKEQHKSDKGESRLEYFKEMAEEEVALPPPLEFSDGTIPNYQKMETGDLDGLHPITNLDDLLGSSTQSKFNESTFTTLSNGNAELKSRTFVNEENMADSGVFERDDNSDFDIPKMAYISEMTMTNASIEQHMLSNDKELHGFSTNGNSHDKESLQVAEGVNNGNEIVLDQFELSARPYIVQEGDISEEEMMSKESNQVLQNALNDDYLLENELDRNSSDDHGDLLFEGHDVSTVPDKVLNHQISTTATINASDTLKAKHEDSMDEQEHNGNLFGDKRPIDSNFHMGDSSIQQPALGPNVETEENEENYFQFASSSNVKQLQFKKASAVIVMENSFGQEEVKSDEISKSQTAASPIHHLQTLQKKVYLLQNNSDTKDDEMVPIRVERKVDLPEILLESVSDSHLEIMVSVKSVQDESLSQKEQTLPPKPKPKPKPTIKTFPEESSASPTPKGEEEKERPEIFEEVIEPVDVKNGKTKNLVNVIHVMNALKLGLKSKERSDLSKQQTRDSELNEIQASEEINTKRLYEENGHDIVLDNNVQDVLKEIGGKMAEPSKHLSQVSGRNGEPDSLSSHKAKSASSDAVAPVPRKVNDPDENQTIYTEDAKSELKTMETSIMQNSQDQIVAEPELVYKSPTFEPNKSSTSAKSTESSKMKYSTSIGVSQDAGKETVGPTNTPLTHIKSLAQVKPLSFSLKSLTLNRPVKYNTTVNTGAGLLEKITSLSSPLSQSSVVTPAKSEYPIKRMETMPFEISILKGILGIGIKVHVTPEGFVQVTEILPSGPVGREGNIKVGDYLLSINNTELTGLPDGKVQQILRLLPRGLSKIVASAFPPISEQTATTQKTSEEAFQKPMPSPRKPKSPSLNESSPVDALPSLHERPETKSATNSDQSVSPYTRAESPSSPRQQSSPSLPRQPPVPTRRKQTPPIQKSMYEISSGPSYSSFPMEPQHLASMNDQISPLSSLRTASEPPPSLAESREASRQRPSSKKTSLDVLDGPVTNEPNTSVNSDFPNIFEAAINSPLSPEQPQSIKCPPPVAPKPKKVISGESKESKIDRPQEIEAEIFVSVSHPSQLMQMDHSYDRKSADVLPGQVTMDYVSSPESSWTQGEVSSRKGKTEDDTNSAGTDSHNIACSQETVHKECDNKGNVEGNEATAVVNAVDAAVQKEKFGRNFVQSSDTKASENVSVVTTTALHDNIITETVSFTNHLLLSQNASESDAPITIVQEKIKSYFSGEAFQLTEPDSETDIRQKYKERNELLIDFSTSDSEQQNVESAKIANAVPEIHPLHIISHDDYNNDGTHVIIPDNNVDNSEEIFLFNNQDYKNLCPDVRLSHMNMEMPVVSQDLTPLEMPRALNFDQADSNDSSHTTEPIGTDILGFVDSDSIIQLDRSFEDDGEVRKFAEKIVSDVILNALISQPELQLSTLETMTKAELSPSVDHTARTEESLDKDNVLISFCDELHDLNDSTNIVDLTHFELCSQYHTTILEATNPHSAINELLDIYGEASDSIPTQDHKNYESTNLTNISFDAEIIKPVEQDRIITVISENNEGHFQVTNMTLDPMVTIETNIGTDTADITNASQNLLSHTEALDLEQSFPEQAENDLPPLPTSIIPQLMHDYSNNSSNCTVFNVDDSFSFKQVEKHIIQGQKCIEEFPDEAVTDVISSYANIERDLSEKQNKAKKEIEKNICPNVSITGEMTVILNPDDKEKMTELMQPKGDNSILEANADQSTNMQTKDEKSKRNGKFSDGNGNAEPASKSTRDDHQRIDVDRMIRMLSADHEDKHQGEGQILEVTMMKGVIGLGFVIEGGKQSPRGDLPLMIRKIFKGGPAEQCGLLKVKDEILSVNGEDITKMRHSDAWNHLKFLPDGEIKLVIRRYN</sequence>
<reference evidence="3" key="3">
    <citation type="submission" date="2023-05" db="EMBL/GenBank/DDBJ databases">
        <authorList>
            <person name="Smith C.H."/>
        </authorList>
    </citation>
    <scope>NUCLEOTIDE SEQUENCE</scope>
    <source>
        <strain evidence="3">CHS0354</strain>
        <tissue evidence="3">Mantle</tissue>
    </source>
</reference>
<comment type="caution">
    <text evidence="3">The sequence shown here is derived from an EMBL/GenBank/DDBJ whole genome shotgun (WGS) entry which is preliminary data.</text>
</comment>
<feature type="region of interest" description="Disordered" evidence="1">
    <location>
        <begin position="1111"/>
        <end position="1162"/>
    </location>
</feature>
<keyword evidence="4" id="KW-1185">Reference proteome</keyword>
<dbReference type="SUPFAM" id="SSF50156">
    <property type="entry name" value="PDZ domain-like"/>
    <property type="match status" value="4"/>
</dbReference>
<protein>
    <recommendedName>
        <fullName evidence="2">PDZ domain-containing protein</fullName>
    </recommendedName>
</protein>
<accession>A0AAE0VQE5</accession>
<dbReference type="PROSITE" id="PS50106">
    <property type="entry name" value="PDZ"/>
    <property type="match status" value="4"/>
</dbReference>
<feature type="domain" description="PDZ" evidence="2">
    <location>
        <begin position="151"/>
        <end position="243"/>
    </location>
</feature>
<feature type="region of interest" description="Disordered" evidence="1">
    <location>
        <begin position="1659"/>
        <end position="1690"/>
    </location>
</feature>
<evidence type="ECO:0000313" key="3">
    <source>
        <dbReference type="EMBL" id="KAK3586394.1"/>
    </source>
</evidence>
<feature type="compositionally biased region" description="Polar residues" evidence="1">
    <location>
        <begin position="975"/>
        <end position="986"/>
    </location>
</feature>
<reference evidence="3" key="1">
    <citation type="journal article" date="2021" name="Genome Biol. Evol.">
        <title>A High-Quality Reference Genome for a Parasitic Bivalve with Doubly Uniparental Inheritance (Bivalvia: Unionida).</title>
        <authorList>
            <person name="Smith C.H."/>
        </authorList>
    </citation>
    <scope>NUCLEOTIDE SEQUENCE</scope>
    <source>
        <strain evidence="3">CHS0354</strain>
    </source>
</reference>
<name>A0AAE0VQE5_9BIVA</name>
<dbReference type="PANTHER" id="PTHR19964">
    <property type="entry name" value="MULTIPLE PDZ DOMAIN PROTEIN"/>
    <property type="match status" value="1"/>
</dbReference>
<dbReference type="InterPro" id="IPR001478">
    <property type="entry name" value="PDZ"/>
</dbReference>
<feature type="region of interest" description="Disordered" evidence="1">
    <location>
        <begin position="1398"/>
        <end position="1571"/>
    </location>
</feature>
<gene>
    <name evidence="3" type="ORF">CHS0354_030910</name>
</gene>
<dbReference type="Gene3D" id="2.30.42.10">
    <property type="match status" value="4"/>
</dbReference>
<feature type="compositionally biased region" description="Polar residues" evidence="1">
    <location>
        <begin position="1444"/>
        <end position="1455"/>
    </location>
</feature>
<dbReference type="Pfam" id="PF00595">
    <property type="entry name" value="PDZ"/>
    <property type="match status" value="4"/>
</dbReference>
<dbReference type="SMART" id="SM00228">
    <property type="entry name" value="PDZ"/>
    <property type="match status" value="4"/>
</dbReference>
<evidence type="ECO:0000313" key="4">
    <source>
        <dbReference type="Proteomes" id="UP001195483"/>
    </source>
</evidence>
<feature type="compositionally biased region" description="Low complexity" evidence="1">
    <location>
        <begin position="1131"/>
        <end position="1150"/>
    </location>
</feature>
<dbReference type="InterPro" id="IPR051342">
    <property type="entry name" value="PDZ_scaffold"/>
</dbReference>
<feature type="compositionally biased region" description="Basic and acidic residues" evidence="1">
    <location>
        <begin position="1014"/>
        <end position="1023"/>
    </location>
</feature>
<reference evidence="3" key="2">
    <citation type="journal article" date="2021" name="Genome Biol. Evol.">
        <title>Developing a high-quality reference genome for a parasitic bivalve with doubly uniparental inheritance (Bivalvia: Unionida).</title>
        <authorList>
            <person name="Smith C.H."/>
        </authorList>
    </citation>
    <scope>NUCLEOTIDE SEQUENCE</scope>
    <source>
        <strain evidence="3">CHS0354</strain>
        <tissue evidence="3">Mantle</tissue>
    </source>
</reference>
<organism evidence="3 4">
    <name type="scientific">Potamilus streckersoni</name>
    <dbReference type="NCBI Taxonomy" id="2493646"/>
    <lineage>
        <taxon>Eukaryota</taxon>
        <taxon>Metazoa</taxon>
        <taxon>Spiralia</taxon>
        <taxon>Lophotrochozoa</taxon>
        <taxon>Mollusca</taxon>
        <taxon>Bivalvia</taxon>
        <taxon>Autobranchia</taxon>
        <taxon>Heteroconchia</taxon>
        <taxon>Palaeoheterodonta</taxon>
        <taxon>Unionida</taxon>
        <taxon>Unionoidea</taxon>
        <taxon>Unionidae</taxon>
        <taxon>Ambleminae</taxon>
        <taxon>Lampsilini</taxon>
        <taxon>Potamilus</taxon>
    </lineage>
</organism>
<feature type="region of interest" description="Disordered" evidence="1">
    <location>
        <begin position="975"/>
        <end position="1023"/>
    </location>
</feature>
<proteinExistence type="predicted"/>
<feature type="region of interest" description="Disordered" evidence="1">
    <location>
        <begin position="26"/>
        <end position="49"/>
    </location>
</feature>
<dbReference type="EMBL" id="JAEAOA010001841">
    <property type="protein sequence ID" value="KAK3586394.1"/>
    <property type="molecule type" value="Genomic_DNA"/>
</dbReference>
<feature type="compositionally biased region" description="Low complexity" evidence="1">
    <location>
        <begin position="1461"/>
        <end position="1473"/>
    </location>
</feature>
<feature type="region of interest" description="Disordered" evidence="1">
    <location>
        <begin position="1583"/>
        <end position="1616"/>
    </location>
</feature>
<feature type="domain" description="PDZ" evidence="2">
    <location>
        <begin position="284"/>
        <end position="368"/>
    </location>
</feature>
<feature type="compositionally biased region" description="Low complexity" evidence="1">
    <location>
        <begin position="112"/>
        <end position="126"/>
    </location>
</feature>